<gene>
    <name evidence="1" type="ORF">D3Z39_08960</name>
</gene>
<comment type="caution">
    <text evidence="1">The sequence shown here is derived from an EMBL/GenBank/DDBJ whole genome shotgun (WGS) entry which is preliminary data.</text>
</comment>
<dbReference type="AlphaFoldDB" id="A0A845RHG1"/>
<proteinExistence type="predicted"/>
<name>A0A845RHG1_9FIRM</name>
<sequence length="60" mass="6749">MDLCVWNGSGGGASRSGICKTAFRQQKQPSRPLAAWRKSIRRGLFKKSRAWEDSINVIIQ</sequence>
<protein>
    <submittedName>
        <fullName evidence="1">Uncharacterized protein</fullName>
    </submittedName>
</protein>
<organism evidence="1 2">
    <name type="scientific">Anaerotruncus colihominis</name>
    <dbReference type="NCBI Taxonomy" id="169435"/>
    <lineage>
        <taxon>Bacteria</taxon>
        <taxon>Bacillati</taxon>
        <taxon>Bacillota</taxon>
        <taxon>Clostridia</taxon>
        <taxon>Eubacteriales</taxon>
        <taxon>Oscillospiraceae</taxon>
        <taxon>Anaerotruncus</taxon>
    </lineage>
</organism>
<accession>A0A845RHG1</accession>
<evidence type="ECO:0000313" key="1">
    <source>
        <dbReference type="EMBL" id="NBI78999.1"/>
    </source>
</evidence>
<dbReference type="EMBL" id="QXWZ01000014">
    <property type="protein sequence ID" value="NBI78999.1"/>
    <property type="molecule type" value="Genomic_DNA"/>
</dbReference>
<reference evidence="1 2" key="1">
    <citation type="submission" date="2018-08" db="EMBL/GenBank/DDBJ databases">
        <title>Murine metabolic-syndrome-specific gut microbial biobank.</title>
        <authorList>
            <person name="Liu C."/>
        </authorList>
    </citation>
    <scope>NUCLEOTIDE SEQUENCE [LARGE SCALE GENOMIC DNA]</scope>
    <source>
        <strain evidence="1 2">X69</strain>
    </source>
</reference>
<dbReference type="Proteomes" id="UP000446348">
    <property type="component" value="Unassembled WGS sequence"/>
</dbReference>
<evidence type="ECO:0000313" key="2">
    <source>
        <dbReference type="Proteomes" id="UP000446348"/>
    </source>
</evidence>